<dbReference type="VEuPathDB" id="FungiDB:SDRG_11024"/>
<keyword evidence="1" id="KW-0812">Transmembrane</keyword>
<dbReference type="AlphaFoldDB" id="T0QD09"/>
<keyword evidence="1" id="KW-0472">Membrane</keyword>
<feature type="transmembrane region" description="Helical" evidence="1">
    <location>
        <begin position="352"/>
        <end position="371"/>
    </location>
</feature>
<accession>T0QD09</accession>
<dbReference type="InParanoid" id="T0QD09"/>
<protein>
    <submittedName>
        <fullName evidence="2">Uncharacterized protein</fullName>
    </submittedName>
</protein>
<keyword evidence="3" id="KW-1185">Reference proteome</keyword>
<evidence type="ECO:0000313" key="3">
    <source>
        <dbReference type="Proteomes" id="UP000030762"/>
    </source>
</evidence>
<dbReference type="OrthoDB" id="66163at2759"/>
<name>T0QD09_SAPDV</name>
<evidence type="ECO:0000256" key="1">
    <source>
        <dbReference type="SAM" id="Phobius"/>
    </source>
</evidence>
<keyword evidence="1" id="KW-1133">Transmembrane helix</keyword>
<feature type="transmembrane region" description="Helical" evidence="1">
    <location>
        <begin position="456"/>
        <end position="478"/>
    </location>
</feature>
<sequence>MRRLQRTRRGPSVSDLDVDVPLTWSKVLLALASYCLFFTDIPRSGYGFRDLPYFATTETQFANFGPYAYPIIAIERHVNGSVQSSSPFATVWSYKFDTCSVGLRTVVASLDVAGWHECLAYARPCASSNVRPEDLFGMLDNVVTAVHAHGSCSWRVSYYFVDIINDLFAFGGIKERDWRRVQTQYVTSSTTDLCDPRRDQLAFFCEQPWTDFGTFGGVAVRLMPAIQAQLQAAERRADRTTQHVDMALIVGSDDLRPWAGGFAKSYLSAFDVVTLLRIQNCSNVARRINCSTVYVSDYRYEGGLGRTNTRAYYRLTACLRTFGQLYNIGRTLALVYGCYVARRHELKYRNAPFLQALYAALTMWLRIPAQVVIYGSWLPVLVFTLAHAIDAPFLYLAIYMQLGTLNGTFSFGERKVYDLILLLTCHMRNVWVLSLGVKAILVLHRSDRHRQALYGFRGYLLPLISFLSMVFEIRLIALRDTSLIDVRRVVASHEMALIRELHALPTNYRFWGVCSDVKNLLLSWLLIYGCVRLLTRYEVAYATTMPYTLLRFCHRSMFTTAWHASARETSMYLSKVHAQIQLHPGRRSLYKLMHITWMTDPLQYATLLWTRPIVCVYRMRITGAVLHHALTPHELLQLDASLRERVEWAGDVYLLDLPWHERIRCY</sequence>
<reference evidence="2 3" key="1">
    <citation type="submission" date="2012-04" db="EMBL/GenBank/DDBJ databases">
        <title>The Genome Sequence of Saprolegnia declina VS20.</title>
        <authorList>
            <consortium name="The Broad Institute Genome Sequencing Platform"/>
            <person name="Russ C."/>
            <person name="Nusbaum C."/>
            <person name="Tyler B."/>
            <person name="van West P."/>
            <person name="Dieguez-Uribeondo J."/>
            <person name="de Bruijn I."/>
            <person name="Tripathy S."/>
            <person name="Jiang R."/>
            <person name="Young S.K."/>
            <person name="Zeng Q."/>
            <person name="Gargeya S."/>
            <person name="Fitzgerald M."/>
            <person name="Haas B."/>
            <person name="Abouelleil A."/>
            <person name="Alvarado L."/>
            <person name="Arachchi H.M."/>
            <person name="Berlin A."/>
            <person name="Chapman S.B."/>
            <person name="Goldberg J."/>
            <person name="Griggs A."/>
            <person name="Gujja S."/>
            <person name="Hansen M."/>
            <person name="Howarth C."/>
            <person name="Imamovic A."/>
            <person name="Larimer J."/>
            <person name="McCowen C."/>
            <person name="Montmayeur A."/>
            <person name="Murphy C."/>
            <person name="Neiman D."/>
            <person name="Pearson M."/>
            <person name="Priest M."/>
            <person name="Roberts A."/>
            <person name="Saif S."/>
            <person name="Shea T."/>
            <person name="Sisk P."/>
            <person name="Sykes S."/>
            <person name="Wortman J."/>
            <person name="Nusbaum C."/>
            <person name="Birren B."/>
        </authorList>
    </citation>
    <scope>NUCLEOTIDE SEQUENCE [LARGE SCALE GENOMIC DNA]</scope>
    <source>
        <strain evidence="2 3">VS20</strain>
    </source>
</reference>
<evidence type="ECO:0000313" key="2">
    <source>
        <dbReference type="EMBL" id="EQC31425.1"/>
    </source>
</evidence>
<organism evidence="2 3">
    <name type="scientific">Saprolegnia diclina (strain VS20)</name>
    <dbReference type="NCBI Taxonomy" id="1156394"/>
    <lineage>
        <taxon>Eukaryota</taxon>
        <taxon>Sar</taxon>
        <taxon>Stramenopiles</taxon>
        <taxon>Oomycota</taxon>
        <taxon>Saprolegniomycetes</taxon>
        <taxon>Saprolegniales</taxon>
        <taxon>Saprolegniaceae</taxon>
        <taxon>Saprolegnia</taxon>
    </lineage>
</organism>
<dbReference type="RefSeq" id="XP_008615266.1">
    <property type="nucleotide sequence ID" value="XM_008617044.1"/>
</dbReference>
<feature type="transmembrane region" description="Helical" evidence="1">
    <location>
        <begin position="419"/>
        <end position="444"/>
    </location>
</feature>
<feature type="transmembrane region" description="Helical" evidence="1">
    <location>
        <begin position="377"/>
        <end position="398"/>
    </location>
</feature>
<dbReference type="GeneID" id="19951751"/>
<dbReference type="EMBL" id="JH767169">
    <property type="protein sequence ID" value="EQC31425.1"/>
    <property type="molecule type" value="Genomic_DNA"/>
</dbReference>
<proteinExistence type="predicted"/>
<dbReference type="OMA" id="FELMAFV"/>
<dbReference type="eggNOG" id="ENOG502SMSV">
    <property type="taxonomic scope" value="Eukaryota"/>
</dbReference>
<gene>
    <name evidence="2" type="ORF">SDRG_11024</name>
</gene>
<dbReference type="Proteomes" id="UP000030762">
    <property type="component" value="Unassembled WGS sequence"/>
</dbReference>